<accession>A0A848BAZ4</accession>
<gene>
    <name evidence="1" type="ORF">HF878_07305</name>
</gene>
<keyword evidence="2" id="KW-1185">Reference proteome</keyword>
<dbReference type="Proteomes" id="UP000543804">
    <property type="component" value="Unassembled WGS sequence"/>
</dbReference>
<sequence length="54" mass="6032">MLGALEHDYNDLMNLGDIYGARGVEAAIDTIHLYEKALELAYAKTTDYGEESEH</sequence>
<dbReference type="RefSeq" id="WP_170077651.1">
    <property type="nucleotide sequence ID" value="NZ_JABAFA010000025.1"/>
</dbReference>
<proteinExistence type="predicted"/>
<organism evidence="1 2">
    <name type="scientific">Selenomonas bovis</name>
    <dbReference type="NCBI Taxonomy" id="416586"/>
    <lineage>
        <taxon>Bacteria</taxon>
        <taxon>Bacillati</taxon>
        <taxon>Bacillota</taxon>
        <taxon>Negativicutes</taxon>
        <taxon>Selenomonadales</taxon>
        <taxon>Selenomonadaceae</taxon>
        <taxon>Selenomonas</taxon>
    </lineage>
</organism>
<dbReference type="AlphaFoldDB" id="A0A848BAZ4"/>
<name>A0A848BAZ4_9FIRM</name>
<evidence type="ECO:0000313" key="1">
    <source>
        <dbReference type="EMBL" id="NMD99274.1"/>
    </source>
</evidence>
<evidence type="ECO:0000313" key="2">
    <source>
        <dbReference type="Proteomes" id="UP000543804"/>
    </source>
</evidence>
<reference evidence="1 2" key="1">
    <citation type="submission" date="2020-04" db="EMBL/GenBank/DDBJ databases">
        <authorList>
            <person name="Hitch T.C.A."/>
            <person name="Wylensek D."/>
            <person name="Clavel T."/>
        </authorList>
    </citation>
    <scope>NUCLEOTIDE SEQUENCE [LARGE SCALE GENOMIC DNA]</scope>
    <source>
        <strain evidence="1 2">PG-130-P53-12</strain>
    </source>
</reference>
<dbReference type="EMBL" id="JABAFA010000025">
    <property type="protein sequence ID" value="NMD99274.1"/>
    <property type="molecule type" value="Genomic_DNA"/>
</dbReference>
<comment type="caution">
    <text evidence="1">The sequence shown here is derived from an EMBL/GenBank/DDBJ whole genome shotgun (WGS) entry which is preliminary data.</text>
</comment>
<protein>
    <submittedName>
        <fullName evidence="1">Uncharacterized protein</fullName>
    </submittedName>
</protein>